<dbReference type="Proteomes" id="UP001519294">
    <property type="component" value="Unassembled WGS sequence"/>
</dbReference>
<dbReference type="InterPro" id="IPR001792">
    <property type="entry name" value="Acylphosphatase-like_dom"/>
</dbReference>
<evidence type="ECO:0000256" key="1">
    <source>
        <dbReference type="ARBA" id="ARBA00015991"/>
    </source>
</evidence>
<dbReference type="PROSITE" id="PS50975">
    <property type="entry name" value="ATP_GRASP"/>
    <property type="match status" value="1"/>
</dbReference>
<comment type="caution">
    <text evidence="10">The sequence shown here is derived from an EMBL/GenBank/DDBJ whole genome shotgun (WGS) entry which is preliminary data.</text>
</comment>
<evidence type="ECO:0000259" key="8">
    <source>
        <dbReference type="PROSITE" id="PS50975"/>
    </source>
</evidence>
<dbReference type="Pfam" id="PF08443">
    <property type="entry name" value="RimK"/>
    <property type="match status" value="1"/>
</dbReference>
<evidence type="ECO:0000313" key="11">
    <source>
        <dbReference type="Proteomes" id="UP001519294"/>
    </source>
</evidence>
<gene>
    <name evidence="10" type="ORF">J2Z81_001382</name>
</gene>
<feature type="domain" description="ATP-grasp" evidence="8">
    <location>
        <begin position="89"/>
        <end position="341"/>
    </location>
</feature>
<dbReference type="PROSITE" id="PS00866">
    <property type="entry name" value="CPSASE_1"/>
    <property type="match status" value="1"/>
</dbReference>
<dbReference type="SUPFAM" id="SSF56059">
    <property type="entry name" value="Glutathione synthetase ATP-binding domain-like"/>
    <property type="match status" value="1"/>
</dbReference>
<dbReference type="InterPro" id="IPR011761">
    <property type="entry name" value="ATP-grasp"/>
</dbReference>
<comment type="similarity">
    <text evidence="5">Belongs to the acylphosphatase family.</text>
</comment>
<reference evidence="10 11" key="1">
    <citation type="submission" date="2021-03" db="EMBL/GenBank/DDBJ databases">
        <title>Genomic Encyclopedia of Type Strains, Phase IV (KMG-IV): sequencing the most valuable type-strain genomes for metagenomic binning, comparative biology and taxonomic classification.</title>
        <authorList>
            <person name="Goeker M."/>
        </authorList>
    </citation>
    <scope>NUCLEOTIDE SEQUENCE [LARGE SCALE GENOMIC DNA]</scope>
    <source>
        <strain evidence="10 11">DSM 25790</strain>
    </source>
</reference>
<dbReference type="RefSeq" id="WP_226370969.1">
    <property type="nucleotide sequence ID" value="NZ_JAGIKX010000008.1"/>
</dbReference>
<dbReference type="InterPro" id="IPR036046">
    <property type="entry name" value="Acylphosphatase-like_dom_sf"/>
</dbReference>
<keyword evidence="3" id="KW-0547">Nucleotide-binding</keyword>
<comment type="caution">
    <text evidence="4">Lacks conserved residue(s) required for the propagation of feature annotation.</text>
</comment>
<evidence type="ECO:0000256" key="5">
    <source>
        <dbReference type="RuleBase" id="RU004168"/>
    </source>
</evidence>
<sequence length="594" mass="67412">MQEFKDNWLPSLKNSVPPEAFGYTVSMYSIALEGWRRGLTLKFINNNQRRSEIDYSLTYKGKERKFSVTRGDIVPRKAIKICVNKDLTKKALLDAGVPTPKGETFGEESSDESIIQYSKRLGYPVVLKPSDGTGGNGVIANIKNEEEFKEALSYVKYDLNYSKLIVEKHFTGEDYRLYVIDDKVIGGFKKIPANIIGDGKNSIRYLMKKKNQERNSTPALHKRIIKVDKELHSILRSKGYTLESIPRNGEQVFLKTKNNVSAGGDSVDVTDELTDEIKNIAIKASNAIPGLVQCGVDIMVNKEENTGVILEVNSRPHITAHLYPWKGKARDIPKAIIDYYFPETVTNNDDNQPKFYFDFKSVFDAFQSGYAKEITIPDIPSGTLTATRFIVSGNIKGVNYEKWVRKQARSLKLNGYIKHLENDKSVVVVAGSKKSIEKFRNFITKKSSKRAKVTNVVEKSRKSPVKVGFEILDDEPTKASVTKTNTVANKPVKNTVSNKNKVRPANEDNTPNVSVDGYFPVRMKNPSSKSKSKKKTSSVKKRYNGSDELKMTKIDLKKVKKERDFYKKRFEAIKKSRSWRITEPMRKFSTFIKR</sequence>
<name>A0ABS4S993_9BACI</name>
<dbReference type="EMBL" id="JAGIKX010000008">
    <property type="protein sequence ID" value="MBP2257434.1"/>
    <property type="molecule type" value="Genomic_DNA"/>
</dbReference>
<protein>
    <recommendedName>
        <fullName evidence="1">Acylphosphatase</fullName>
    </recommendedName>
    <alternativeName>
        <fullName evidence="2">Acylphosphate phosphohydrolase</fullName>
    </alternativeName>
</protein>
<dbReference type="InterPro" id="IPR005479">
    <property type="entry name" value="CPAse_ATP-bd"/>
</dbReference>
<dbReference type="PROSITE" id="PS51160">
    <property type="entry name" value="ACYLPHOSPHATASE_3"/>
    <property type="match status" value="1"/>
</dbReference>
<feature type="domain" description="Acylphosphatase-like" evidence="9">
    <location>
        <begin position="386"/>
        <end position="473"/>
    </location>
</feature>
<keyword evidence="6" id="KW-0175">Coiled coil</keyword>
<dbReference type="Gene3D" id="3.30.70.100">
    <property type="match status" value="1"/>
</dbReference>
<evidence type="ECO:0000256" key="2">
    <source>
        <dbReference type="ARBA" id="ARBA00032904"/>
    </source>
</evidence>
<evidence type="ECO:0000256" key="7">
    <source>
        <dbReference type="SAM" id="MobiDB-lite"/>
    </source>
</evidence>
<evidence type="ECO:0000256" key="3">
    <source>
        <dbReference type="PROSITE-ProRule" id="PRU00409"/>
    </source>
</evidence>
<dbReference type="PANTHER" id="PTHR21621:SF0">
    <property type="entry name" value="BETA-CITRYLGLUTAMATE SYNTHASE B-RELATED"/>
    <property type="match status" value="1"/>
</dbReference>
<evidence type="ECO:0000256" key="4">
    <source>
        <dbReference type="PROSITE-ProRule" id="PRU00520"/>
    </source>
</evidence>
<dbReference type="PANTHER" id="PTHR21621">
    <property type="entry name" value="RIBOSOMAL PROTEIN S6 MODIFICATION PROTEIN"/>
    <property type="match status" value="1"/>
</dbReference>
<accession>A0ABS4S993</accession>
<feature type="region of interest" description="Disordered" evidence="7">
    <location>
        <begin position="497"/>
        <end position="547"/>
    </location>
</feature>
<dbReference type="Pfam" id="PF00708">
    <property type="entry name" value="Acylphosphatase"/>
    <property type="match status" value="1"/>
</dbReference>
<evidence type="ECO:0000313" key="10">
    <source>
        <dbReference type="EMBL" id="MBP2257434.1"/>
    </source>
</evidence>
<feature type="compositionally biased region" description="Basic residues" evidence="7">
    <location>
        <begin position="530"/>
        <end position="543"/>
    </location>
</feature>
<dbReference type="Pfam" id="PF02786">
    <property type="entry name" value="CPSase_L_D2"/>
    <property type="match status" value="1"/>
</dbReference>
<feature type="coiled-coil region" evidence="6">
    <location>
        <begin position="549"/>
        <end position="576"/>
    </location>
</feature>
<evidence type="ECO:0000259" key="9">
    <source>
        <dbReference type="PROSITE" id="PS51160"/>
    </source>
</evidence>
<proteinExistence type="inferred from homology"/>
<keyword evidence="3" id="KW-0067">ATP-binding</keyword>
<organism evidence="10 11">
    <name type="scientific">Virgibacillus alimentarius</name>
    <dbReference type="NCBI Taxonomy" id="698769"/>
    <lineage>
        <taxon>Bacteria</taxon>
        <taxon>Bacillati</taxon>
        <taxon>Bacillota</taxon>
        <taxon>Bacilli</taxon>
        <taxon>Bacillales</taxon>
        <taxon>Bacillaceae</taxon>
        <taxon>Virgibacillus</taxon>
    </lineage>
</organism>
<evidence type="ECO:0000256" key="6">
    <source>
        <dbReference type="SAM" id="Coils"/>
    </source>
</evidence>
<dbReference type="InterPro" id="IPR013651">
    <property type="entry name" value="ATP-grasp_RimK-type"/>
</dbReference>
<dbReference type="SUPFAM" id="SSF54975">
    <property type="entry name" value="Acylphosphatase/BLUF domain-like"/>
    <property type="match status" value="1"/>
</dbReference>
<dbReference type="Gene3D" id="3.30.470.20">
    <property type="entry name" value="ATP-grasp fold, B domain"/>
    <property type="match status" value="2"/>
</dbReference>
<keyword evidence="11" id="KW-1185">Reference proteome</keyword>